<organism evidence="12 13">
    <name type="scientific">Folsomia candida</name>
    <name type="common">Springtail</name>
    <dbReference type="NCBI Taxonomy" id="158441"/>
    <lineage>
        <taxon>Eukaryota</taxon>
        <taxon>Metazoa</taxon>
        <taxon>Ecdysozoa</taxon>
        <taxon>Arthropoda</taxon>
        <taxon>Hexapoda</taxon>
        <taxon>Collembola</taxon>
        <taxon>Entomobryomorpha</taxon>
        <taxon>Isotomoidea</taxon>
        <taxon>Isotomidae</taxon>
        <taxon>Proisotominae</taxon>
        <taxon>Folsomia</taxon>
    </lineage>
</organism>
<keyword evidence="3" id="KW-1003">Cell membrane</keyword>
<feature type="transmembrane region" description="Helical" evidence="11">
    <location>
        <begin position="12"/>
        <end position="30"/>
    </location>
</feature>
<dbReference type="OrthoDB" id="514335at2759"/>
<keyword evidence="4 11" id="KW-0812">Transmembrane</keyword>
<dbReference type="GO" id="GO:0005886">
    <property type="term" value="C:plasma membrane"/>
    <property type="evidence" value="ECO:0007669"/>
    <property type="project" value="UniProtKB-SubCell"/>
</dbReference>
<name>A0A226EP64_FOLCA</name>
<comment type="similarity">
    <text evidence="2">Belongs to the CD36 family.</text>
</comment>
<feature type="disulfide bond" evidence="10">
    <location>
        <begin position="326"/>
        <end position="331"/>
    </location>
</feature>
<evidence type="ECO:0000256" key="1">
    <source>
        <dbReference type="ARBA" id="ARBA00004651"/>
    </source>
</evidence>
<keyword evidence="5 11" id="KW-1133">Transmembrane helix</keyword>
<feature type="transmembrane region" description="Helical" evidence="11">
    <location>
        <begin position="447"/>
        <end position="471"/>
    </location>
</feature>
<keyword evidence="6 11" id="KW-0472">Membrane</keyword>
<dbReference type="PRINTS" id="PR01610">
    <property type="entry name" value="CD36ANTIGEN"/>
</dbReference>
<evidence type="ECO:0000256" key="2">
    <source>
        <dbReference type="ARBA" id="ARBA00010532"/>
    </source>
</evidence>
<dbReference type="PANTHER" id="PTHR11923:SF93">
    <property type="entry name" value="GH07959P-RELATED"/>
    <property type="match status" value="1"/>
</dbReference>
<comment type="caution">
    <text evidence="12">The sequence shown here is derived from an EMBL/GenBank/DDBJ whole genome shotgun (WGS) entry which is preliminary data.</text>
</comment>
<evidence type="ECO:0000256" key="3">
    <source>
        <dbReference type="ARBA" id="ARBA00022475"/>
    </source>
</evidence>
<evidence type="ECO:0000313" key="12">
    <source>
        <dbReference type="EMBL" id="OXA59423.1"/>
    </source>
</evidence>
<feature type="disulfide bond" evidence="10">
    <location>
        <begin position="285"/>
        <end position="342"/>
    </location>
</feature>
<protein>
    <submittedName>
        <fullName evidence="12">Protein croquemort</fullName>
    </submittedName>
</protein>
<dbReference type="Proteomes" id="UP000198287">
    <property type="component" value="Unassembled WGS sequence"/>
</dbReference>
<evidence type="ECO:0000256" key="11">
    <source>
        <dbReference type="SAM" id="Phobius"/>
    </source>
</evidence>
<keyword evidence="9" id="KW-0325">Glycoprotein</keyword>
<keyword evidence="13" id="KW-1185">Reference proteome</keyword>
<dbReference type="GO" id="GO:0005044">
    <property type="term" value="F:scavenger receptor activity"/>
    <property type="evidence" value="ECO:0007669"/>
    <property type="project" value="TreeGrafter"/>
</dbReference>
<proteinExistence type="inferred from homology"/>
<dbReference type="InterPro" id="IPR002159">
    <property type="entry name" value="CD36_fam"/>
</dbReference>
<keyword evidence="8" id="KW-0675">Receptor</keyword>
<dbReference type="GO" id="GO:0005737">
    <property type="term" value="C:cytoplasm"/>
    <property type="evidence" value="ECO:0007669"/>
    <property type="project" value="TreeGrafter"/>
</dbReference>
<reference evidence="12 13" key="1">
    <citation type="submission" date="2015-12" db="EMBL/GenBank/DDBJ databases">
        <title>The genome of Folsomia candida.</title>
        <authorList>
            <person name="Faddeeva A."/>
            <person name="Derks M.F."/>
            <person name="Anvar Y."/>
            <person name="Smit S."/>
            <person name="Van Straalen N."/>
            <person name="Roelofs D."/>
        </authorList>
    </citation>
    <scope>NUCLEOTIDE SEQUENCE [LARGE SCALE GENOMIC DNA]</scope>
    <source>
        <strain evidence="12 13">VU population</strain>
        <tissue evidence="12">Whole body</tissue>
    </source>
</reference>
<evidence type="ECO:0000256" key="5">
    <source>
        <dbReference type="ARBA" id="ARBA00022989"/>
    </source>
</evidence>
<dbReference type="InterPro" id="IPR005428">
    <property type="entry name" value="CD36/SCARB1/SNMP1"/>
</dbReference>
<dbReference type="EMBL" id="LNIX01000002">
    <property type="protein sequence ID" value="OXA59423.1"/>
    <property type="molecule type" value="Genomic_DNA"/>
</dbReference>
<evidence type="ECO:0000256" key="9">
    <source>
        <dbReference type="ARBA" id="ARBA00023180"/>
    </source>
</evidence>
<keyword evidence="7 10" id="KW-1015">Disulfide bond</keyword>
<sequence>MGFSSNCKLGTATTIGVALSTIGAVFTVYWPSLFDNVLNNQLALSNNSKSYGLWEVTPIPMYIEFYFFNWTNPKDLHDPNKKPILVEVGPYVFREHRVKVVQDWFPLNDTVTYFQNRIWFFEQSMSKGYLNDTIFTVNIPAITATHALQDSKYSAAKGALNLIMEFLGIKIWVKKTVGEFLFDGYGDPLLDLAKLMPSAVVPVTIPFDKFGWFYKRNGSATYDGLFNMFTGRDDITKFGEMGEWNHVKSTTYYKSYCANVNGSAGEFFPPKQTKQPISLFVPDICRTLNLNFKEETEVDGIAGYRYWADDTMFDNATTRPDNWCFCPAGGCPPNGVMDISSCKWGAPAYISFPHFFHADPWYRSTVEGMEPNETKHQMFMDLEPNSGIPLEVSAALQINILLQPMKEFSILRNVPKIYFPAIWFRQTAHIDDSIGPEVKLLSIIPTIGFVIFYIILSTGVTSLFVIGICYVTMRCRNEEDRVILVNS</sequence>
<evidence type="ECO:0000256" key="7">
    <source>
        <dbReference type="ARBA" id="ARBA00023157"/>
    </source>
</evidence>
<dbReference type="AlphaFoldDB" id="A0A226EP64"/>
<feature type="disulfide bond" evidence="10">
    <location>
        <begin position="257"/>
        <end position="324"/>
    </location>
</feature>
<dbReference type="OMA" id="YFSVTRW"/>
<evidence type="ECO:0000313" key="13">
    <source>
        <dbReference type="Proteomes" id="UP000198287"/>
    </source>
</evidence>
<gene>
    <name evidence="12" type="ORF">Fcan01_06312</name>
</gene>
<evidence type="ECO:0000256" key="10">
    <source>
        <dbReference type="PIRSR" id="PIRSR605428-52"/>
    </source>
</evidence>
<evidence type="ECO:0000256" key="6">
    <source>
        <dbReference type="ARBA" id="ARBA00023136"/>
    </source>
</evidence>
<evidence type="ECO:0000256" key="8">
    <source>
        <dbReference type="ARBA" id="ARBA00023170"/>
    </source>
</evidence>
<accession>A0A226EP64</accession>
<comment type="subcellular location">
    <subcellularLocation>
        <location evidence="1">Cell membrane</location>
        <topology evidence="1">Multi-pass membrane protein</topology>
    </subcellularLocation>
</comment>
<dbReference type="Pfam" id="PF01130">
    <property type="entry name" value="CD36"/>
    <property type="match status" value="1"/>
</dbReference>
<evidence type="ECO:0000256" key="4">
    <source>
        <dbReference type="ARBA" id="ARBA00022692"/>
    </source>
</evidence>
<dbReference type="PANTHER" id="PTHR11923">
    <property type="entry name" value="SCAVENGER RECEPTOR CLASS B TYPE-1 SR-B1"/>
    <property type="match status" value="1"/>
</dbReference>
<dbReference type="PRINTS" id="PR01609">
    <property type="entry name" value="CD36FAMILY"/>
</dbReference>